<organism evidence="1 2">
    <name type="scientific">Engystomops pustulosus</name>
    <name type="common">Tungara frog</name>
    <name type="synonym">Physalaemus pustulosus</name>
    <dbReference type="NCBI Taxonomy" id="76066"/>
    <lineage>
        <taxon>Eukaryota</taxon>
        <taxon>Metazoa</taxon>
        <taxon>Chordata</taxon>
        <taxon>Craniata</taxon>
        <taxon>Vertebrata</taxon>
        <taxon>Euteleostomi</taxon>
        <taxon>Amphibia</taxon>
        <taxon>Batrachia</taxon>
        <taxon>Anura</taxon>
        <taxon>Neobatrachia</taxon>
        <taxon>Hyloidea</taxon>
        <taxon>Leptodactylidae</taxon>
        <taxon>Leiuperinae</taxon>
        <taxon>Engystomops</taxon>
    </lineage>
</organism>
<accession>A0AAV7B4L2</accession>
<sequence>MNLPTKVDLMEREWRHHDQTVRREGDVRQREGKREYTGLAGLLGAVDVSRWSFSLSCKGVPEALLRKGTYSKVRETPRAWQSFP</sequence>
<dbReference type="AlphaFoldDB" id="A0AAV7B4L2"/>
<reference evidence="1" key="1">
    <citation type="thesis" date="2020" institute="ProQuest LLC" country="789 East Eisenhower Parkway, Ann Arbor, MI, USA">
        <title>Comparative Genomics and Chromosome Evolution.</title>
        <authorList>
            <person name="Mudd A.B."/>
        </authorList>
    </citation>
    <scope>NUCLEOTIDE SEQUENCE</scope>
    <source>
        <strain evidence="1">237g6f4</strain>
        <tissue evidence="1">Blood</tissue>
    </source>
</reference>
<evidence type="ECO:0000313" key="2">
    <source>
        <dbReference type="Proteomes" id="UP000824782"/>
    </source>
</evidence>
<protein>
    <submittedName>
        <fullName evidence="1">Uncharacterized protein</fullName>
    </submittedName>
</protein>
<gene>
    <name evidence="1" type="ORF">GDO81_013683</name>
</gene>
<name>A0AAV7B4L2_ENGPU</name>
<keyword evidence="2" id="KW-1185">Reference proteome</keyword>
<dbReference type="Proteomes" id="UP000824782">
    <property type="component" value="Unassembled WGS sequence"/>
</dbReference>
<proteinExistence type="predicted"/>
<dbReference type="EMBL" id="WNYA01000006">
    <property type="protein sequence ID" value="KAG8567561.1"/>
    <property type="molecule type" value="Genomic_DNA"/>
</dbReference>
<comment type="caution">
    <text evidence="1">The sequence shown here is derived from an EMBL/GenBank/DDBJ whole genome shotgun (WGS) entry which is preliminary data.</text>
</comment>
<evidence type="ECO:0000313" key="1">
    <source>
        <dbReference type="EMBL" id="KAG8567561.1"/>
    </source>
</evidence>